<comment type="caution">
    <text evidence="1">The sequence shown here is derived from an EMBL/GenBank/DDBJ whole genome shotgun (WGS) entry which is preliminary data.</text>
</comment>
<evidence type="ECO:0000313" key="1">
    <source>
        <dbReference type="EMBL" id="VDI58137.1"/>
    </source>
</evidence>
<sequence length="112" mass="13174">MFCIEEDKIEDKYTLRNPVIPADNFLLGMACCGRTESLVDGLDGDVYLYHLFQIFNESFPLKRRCSKYTRDIDYLMKKVTRDVEKYCKVQGYDQRPIYSTSLRCSLFLQGDD</sequence>
<dbReference type="InterPro" id="IPR029030">
    <property type="entry name" value="Caspase-like_dom_sf"/>
</dbReference>
<dbReference type="Proteomes" id="UP000596742">
    <property type="component" value="Unassembled WGS sequence"/>
</dbReference>
<name>A0A8B6G3P2_MYTGA</name>
<protein>
    <submittedName>
        <fullName evidence="1">Uncharacterized protein</fullName>
    </submittedName>
</protein>
<organism evidence="1 2">
    <name type="scientific">Mytilus galloprovincialis</name>
    <name type="common">Mediterranean mussel</name>
    <dbReference type="NCBI Taxonomy" id="29158"/>
    <lineage>
        <taxon>Eukaryota</taxon>
        <taxon>Metazoa</taxon>
        <taxon>Spiralia</taxon>
        <taxon>Lophotrochozoa</taxon>
        <taxon>Mollusca</taxon>
        <taxon>Bivalvia</taxon>
        <taxon>Autobranchia</taxon>
        <taxon>Pteriomorphia</taxon>
        <taxon>Mytilida</taxon>
        <taxon>Mytiloidea</taxon>
        <taxon>Mytilidae</taxon>
        <taxon>Mytilinae</taxon>
        <taxon>Mytilus</taxon>
    </lineage>
</organism>
<proteinExistence type="predicted"/>
<accession>A0A8B6G3P2</accession>
<reference evidence="1" key="1">
    <citation type="submission" date="2018-11" db="EMBL/GenBank/DDBJ databases">
        <authorList>
            <person name="Alioto T."/>
            <person name="Alioto T."/>
        </authorList>
    </citation>
    <scope>NUCLEOTIDE SEQUENCE</scope>
</reference>
<dbReference type="EMBL" id="UYJE01007810">
    <property type="protein sequence ID" value="VDI58137.1"/>
    <property type="molecule type" value="Genomic_DNA"/>
</dbReference>
<evidence type="ECO:0000313" key="2">
    <source>
        <dbReference type="Proteomes" id="UP000596742"/>
    </source>
</evidence>
<dbReference type="SUPFAM" id="SSF52129">
    <property type="entry name" value="Caspase-like"/>
    <property type="match status" value="1"/>
</dbReference>
<dbReference type="Gene3D" id="3.40.50.1460">
    <property type="match status" value="1"/>
</dbReference>
<dbReference type="AlphaFoldDB" id="A0A8B6G3P2"/>
<gene>
    <name evidence="1" type="ORF">MGAL_10B048886</name>
</gene>
<keyword evidence="2" id="KW-1185">Reference proteome</keyword>